<comment type="caution">
    <text evidence="2">The sequence shown here is derived from an EMBL/GenBank/DDBJ whole genome shotgun (WGS) entry which is preliminary data.</text>
</comment>
<dbReference type="SUPFAM" id="SSF81383">
    <property type="entry name" value="F-box domain"/>
    <property type="match status" value="1"/>
</dbReference>
<dbReference type="PROSITE" id="PS50181">
    <property type="entry name" value="FBOX"/>
    <property type="match status" value="1"/>
</dbReference>
<dbReference type="Pfam" id="PF00646">
    <property type="entry name" value="F-box"/>
    <property type="match status" value="1"/>
</dbReference>
<dbReference type="AlphaFoldDB" id="A0A6V7VBR2"/>
<dbReference type="OrthoDB" id="5281164at2759"/>
<dbReference type="EMBL" id="CAJEWN010000198">
    <property type="protein sequence ID" value="CAD2172347.1"/>
    <property type="molecule type" value="Genomic_DNA"/>
</dbReference>
<dbReference type="Proteomes" id="UP000580250">
    <property type="component" value="Unassembled WGS sequence"/>
</dbReference>
<name>A0A6V7VBR2_MELEN</name>
<reference evidence="2 3" key="1">
    <citation type="submission" date="2020-08" db="EMBL/GenBank/DDBJ databases">
        <authorList>
            <person name="Koutsovoulos G."/>
            <person name="Danchin GJ E."/>
        </authorList>
    </citation>
    <scope>NUCLEOTIDE SEQUENCE [LARGE SCALE GENOMIC DNA]</scope>
</reference>
<gene>
    <name evidence="2" type="ORF">MENT_LOCUS23891</name>
</gene>
<sequence>MFSLPDEVQFDVLKCLNFNQLFSVRLTNFYFCNLINKYERGLARMKFEGFFLKIEKTHFPKLYKFVELESGIFEVTLNDQLKEKWKTAINKSIPLFLYNSESDGNFIVIYKTYSGSKDEKTPYILILPNITKNIRQMIIARC</sequence>
<organism evidence="2 3">
    <name type="scientific">Meloidogyne enterolobii</name>
    <name type="common">Root-knot nematode worm</name>
    <name type="synonym">Meloidogyne mayaguensis</name>
    <dbReference type="NCBI Taxonomy" id="390850"/>
    <lineage>
        <taxon>Eukaryota</taxon>
        <taxon>Metazoa</taxon>
        <taxon>Ecdysozoa</taxon>
        <taxon>Nematoda</taxon>
        <taxon>Chromadorea</taxon>
        <taxon>Rhabditida</taxon>
        <taxon>Tylenchina</taxon>
        <taxon>Tylenchomorpha</taxon>
        <taxon>Tylenchoidea</taxon>
        <taxon>Meloidogynidae</taxon>
        <taxon>Meloidogyninae</taxon>
        <taxon>Meloidogyne</taxon>
    </lineage>
</organism>
<proteinExistence type="predicted"/>
<evidence type="ECO:0000313" key="3">
    <source>
        <dbReference type="Proteomes" id="UP000580250"/>
    </source>
</evidence>
<evidence type="ECO:0000259" key="1">
    <source>
        <dbReference type="PROSITE" id="PS50181"/>
    </source>
</evidence>
<accession>A0A6V7VBR2</accession>
<dbReference type="InterPro" id="IPR036047">
    <property type="entry name" value="F-box-like_dom_sf"/>
</dbReference>
<feature type="domain" description="F-box" evidence="1">
    <location>
        <begin position="1"/>
        <end position="45"/>
    </location>
</feature>
<evidence type="ECO:0000313" key="2">
    <source>
        <dbReference type="EMBL" id="CAD2172347.1"/>
    </source>
</evidence>
<protein>
    <recommendedName>
        <fullName evidence="1">F-box domain-containing protein</fullName>
    </recommendedName>
</protein>
<dbReference type="InterPro" id="IPR001810">
    <property type="entry name" value="F-box_dom"/>
</dbReference>